<proteinExistence type="inferred from homology"/>
<keyword evidence="6 12" id="KW-0297">G-protein coupled receptor</keyword>
<keyword evidence="16" id="KW-1185">Reference proteome</keyword>
<evidence type="ECO:0000313" key="16">
    <source>
        <dbReference type="Proteomes" id="UP001162164"/>
    </source>
</evidence>
<protein>
    <recommendedName>
        <fullName evidence="14">G-protein coupled receptors family 1 profile domain-containing protein</fullName>
    </recommendedName>
</protein>
<dbReference type="InterPro" id="IPR017452">
    <property type="entry name" value="GPCR_Rhodpsn_7TM"/>
</dbReference>
<sequence length="413" mass="46447">MNVTANYTENFRESDNIFPLVVQIIQTILFTVVCLVGLVGNTLVIYVVIRFSKMQTVTNMYIVNLAIADECFLIGIPFLIATLLHRHWIFGYFACKVYMISTSINQFTSSILLCIMSADRYIAVCHPISSPRWRTPFISKVVSLLAWTFSIFLIIPIIQHAKEIVYDGKQSCVIDWGNIDYSNFTENSTEEPDAAPAKIFTLYTFFFSFAIPLCLILVFYWLVIRKLKTVGPKNKSKEKKRSHRKVTNLVLTVVTVYVICWLPYWITQLAINGSDDTFSITLHLLASCMSYSNSAVNPILYAFLSDNFKKSFLKACTCAANKDINATLHLENSVFPKKTKQSSERFKPSRTRGTSICINEDECDIGPLVSRGDGSTSAITMTSRATTLCDSRDNVSKSMIKNGVAVTSQPTSL</sequence>
<dbReference type="PRINTS" id="PR00246">
    <property type="entry name" value="SOMATOSTATNR"/>
</dbReference>
<keyword evidence="11 12" id="KW-0807">Transducer</keyword>
<keyword evidence="10" id="KW-0325">Glycoprotein</keyword>
<feature type="transmembrane region" description="Helical" evidence="13">
    <location>
        <begin position="137"/>
        <end position="158"/>
    </location>
</feature>
<comment type="subcellular location">
    <subcellularLocation>
        <location evidence="1">Cell membrane</location>
        <topology evidence="1">Multi-pass membrane protein</topology>
    </subcellularLocation>
</comment>
<keyword evidence="5 13" id="KW-1133">Transmembrane helix</keyword>
<evidence type="ECO:0000256" key="7">
    <source>
        <dbReference type="ARBA" id="ARBA00023136"/>
    </source>
</evidence>
<evidence type="ECO:0000256" key="5">
    <source>
        <dbReference type="ARBA" id="ARBA00022989"/>
    </source>
</evidence>
<evidence type="ECO:0000256" key="12">
    <source>
        <dbReference type="RuleBase" id="RU000688"/>
    </source>
</evidence>
<evidence type="ECO:0000256" key="2">
    <source>
        <dbReference type="ARBA" id="ARBA00010663"/>
    </source>
</evidence>
<evidence type="ECO:0000256" key="8">
    <source>
        <dbReference type="ARBA" id="ARBA00023157"/>
    </source>
</evidence>
<keyword evidence="7 13" id="KW-0472">Membrane</keyword>
<feature type="transmembrane region" description="Helical" evidence="13">
    <location>
        <begin position="61"/>
        <end position="84"/>
    </location>
</feature>
<evidence type="ECO:0000313" key="15">
    <source>
        <dbReference type="EMBL" id="KAJ8982900.1"/>
    </source>
</evidence>
<dbReference type="InterPro" id="IPR000586">
    <property type="entry name" value="Somatstn_rcpt"/>
</dbReference>
<dbReference type="EMBL" id="JAPWTJ010000101">
    <property type="protein sequence ID" value="KAJ8982900.1"/>
    <property type="molecule type" value="Genomic_DNA"/>
</dbReference>
<dbReference type="InterPro" id="IPR000276">
    <property type="entry name" value="GPCR_Rhodpsn"/>
</dbReference>
<comment type="similarity">
    <text evidence="2 12">Belongs to the G-protein coupled receptor 1 family.</text>
</comment>
<dbReference type="PROSITE" id="PS50262">
    <property type="entry name" value="G_PROTEIN_RECEP_F1_2"/>
    <property type="match status" value="1"/>
</dbReference>
<evidence type="ECO:0000259" key="14">
    <source>
        <dbReference type="PROSITE" id="PS50262"/>
    </source>
</evidence>
<feature type="transmembrane region" description="Helical" evidence="13">
    <location>
        <begin position="245"/>
        <end position="266"/>
    </location>
</feature>
<dbReference type="PANTHER" id="PTHR24229:SF40">
    <property type="entry name" value="ALLATOSTATIN C RECEPTOR 1-RELATED"/>
    <property type="match status" value="1"/>
</dbReference>
<evidence type="ECO:0000256" key="10">
    <source>
        <dbReference type="ARBA" id="ARBA00023180"/>
    </source>
</evidence>
<dbReference type="PRINTS" id="PR00237">
    <property type="entry name" value="GPCRRHODOPSN"/>
</dbReference>
<evidence type="ECO:0000256" key="3">
    <source>
        <dbReference type="ARBA" id="ARBA00022475"/>
    </source>
</evidence>
<evidence type="ECO:0000256" key="1">
    <source>
        <dbReference type="ARBA" id="ARBA00004651"/>
    </source>
</evidence>
<keyword evidence="9 12" id="KW-0675">Receptor</keyword>
<dbReference type="Gene3D" id="1.20.1070.10">
    <property type="entry name" value="Rhodopsin 7-helix transmembrane proteins"/>
    <property type="match status" value="1"/>
</dbReference>
<feature type="transmembrane region" description="Helical" evidence="13">
    <location>
        <begin position="278"/>
        <end position="304"/>
    </location>
</feature>
<comment type="caution">
    <text evidence="15">The sequence shown here is derived from an EMBL/GenBank/DDBJ whole genome shotgun (WGS) entry which is preliminary data.</text>
</comment>
<evidence type="ECO:0000256" key="11">
    <source>
        <dbReference type="ARBA" id="ARBA00023224"/>
    </source>
</evidence>
<evidence type="ECO:0000256" key="9">
    <source>
        <dbReference type="ARBA" id="ARBA00023170"/>
    </source>
</evidence>
<evidence type="ECO:0000256" key="4">
    <source>
        <dbReference type="ARBA" id="ARBA00022692"/>
    </source>
</evidence>
<dbReference type="Proteomes" id="UP001162164">
    <property type="component" value="Unassembled WGS sequence"/>
</dbReference>
<feature type="transmembrane region" description="Helical" evidence="13">
    <location>
        <begin position="90"/>
        <end position="116"/>
    </location>
</feature>
<keyword evidence="3" id="KW-1003">Cell membrane</keyword>
<name>A0ABQ9JX53_9CUCU</name>
<gene>
    <name evidence="15" type="ORF">NQ317_004330</name>
</gene>
<dbReference type="PANTHER" id="PTHR24229">
    <property type="entry name" value="NEUROPEPTIDES RECEPTOR"/>
    <property type="match status" value="1"/>
</dbReference>
<dbReference type="SMART" id="SM01381">
    <property type="entry name" value="7TM_GPCR_Srsx"/>
    <property type="match status" value="1"/>
</dbReference>
<feature type="transmembrane region" description="Helical" evidence="13">
    <location>
        <begin position="20"/>
        <end position="49"/>
    </location>
</feature>
<organism evidence="15 16">
    <name type="scientific">Molorchus minor</name>
    <dbReference type="NCBI Taxonomy" id="1323400"/>
    <lineage>
        <taxon>Eukaryota</taxon>
        <taxon>Metazoa</taxon>
        <taxon>Ecdysozoa</taxon>
        <taxon>Arthropoda</taxon>
        <taxon>Hexapoda</taxon>
        <taxon>Insecta</taxon>
        <taxon>Pterygota</taxon>
        <taxon>Neoptera</taxon>
        <taxon>Endopterygota</taxon>
        <taxon>Coleoptera</taxon>
        <taxon>Polyphaga</taxon>
        <taxon>Cucujiformia</taxon>
        <taxon>Chrysomeloidea</taxon>
        <taxon>Cerambycidae</taxon>
        <taxon>Lamiinae</taxon>
        <taxon>Monochamini</taxon>
        <taxon>Molorchus</taxon>
    </lineage>
</organism>
<keyword evidence="8" id="KW-1015">Disulfide bond</keyword>
<reference evidence="15" key="1">
    <citation type="journal article" date="2023" name="Insect Mol. Biol.">
        <title>Genome sequencing provides insights into the evolution of gene families encoding plant cell wall-degrading enzymes in longhorned beetles.</title>
        <authorList>
            <person name="Shin N.R."/>
            <person name="Okamura Y."/>
            <person name="Kirsch R."/>
            <person name="Pauchet Y."/>
        </authorList>
    </citation>
    <scope>NUCLEOTIDE SEQUENCE</scope>
    <source>
        <strain evidence="15">MMC_N1</strain>
    </source>
</reference>
<feature type="transmembrane region" description="Helical" evidence="13">
    <location>
        <begin position="200"/>
        <end position="224"/>
    </location>
</feature>
<dbReference type="Pfam" id="PF00001">
    <property type="entry name" value="7tm_1"/>
    <property type="match status" value="1"/>
</dbReference>
<dbReference type="SUPFAM" id="SSF81321">
    <property type="entry name" value="Family A G protein-coupled receptor-like"/>
    <property type="match status" value="1"/>
</dbReference>
<evidence type="ECO:0000256" key="6">
    <source>
        <dbReference type="ARBA" id="ARBA00023040"/>
    </source>
</evidence>
<dbReference type="PROSITE" id="PS00237">
    <property type="entry name" value="G_PROTEIN_RECEP_F1_1"/>
    <property type="match status" value="1"/>
</dbReference>
<evidence type="ECO:0000256" key="13">
    <source>
        <dbReference type="SAM" id="Phobius"/>
    </source>
</evidence>
<keyword evidence="4 12" id="KW-0812">Transmembrane</keyword>
<feature type="domain" description="G-protein coupled receptors family 1 profile" evidence="14">
    <location>
        <begin position="40"/>
        <end position="301"/>
    </location>
</feature>
<accession>A0ABQ9JX53</accession>